<evidence type="ECO:0000313" key="1">
    <source>
        <dbReference type="EMBL" id="GAF99918.1"/>
    </source>
</evidence>
<proteinExistence type="predicted"/>
<reference evidence="1" key="1">
    <citation type="journal article" date="2014" name="Front. Microbiol.">
        <title>High frequency of phylogenetically diverse reductive dehalogenase-homologous genes in deep subseafloor sedimentary metagenomes.</title>
        <authorList>
            <person name="Kawai M."/>
            <person name="Futagami T."/>
            <person name="Toyoda A."/>
            <person name="Takaki Y."/>
            <person name="Nishi S."/>
            <person name="Hori S."/>
            <person name="Arai W."/>
            <person name="Tsubouchi T."/>
            <person name="Morono Y."/>
            <person name="Uchiyama I."/>
            <person name="Ito T."/>
            <person name="Fujiyama A."/>
            <person name="Inagaki F."/>
            <person name="Takami H."/>
        </authorList>
    </citation>
    <scope>NUCLEOTIDE SEQUENCE</scope>
    <source>
        <strain evidence="1">Expedition CK06-06</strain>
    </source>
</reference>
<protein>
    <submittedName>
        <fullName evidence="1">Uncharacterized protein</fullName>
    </submittedName>
</protein>
<feature type="non-terminal residue" evidence="1">
    <location>
        <position position="1"/>
    </location>
</feature>
<dbReference type="EMBL" id="BARS01026274">
    <property type="protein sequence ID" value="GAF99918.1"/>
    <property type="molecule type" value="Genomic_DNA"/>
</dbReference>
<sequence>GAIGERVLRDGYNVIFYSIQMNTPYIHEVEAPEDKKRLLDLVYPSQISLWDNDAKYYLFEGRCKWIMNQP</sequence>
<accession>X0U2A0</accession>
<comment type="caution">
    <text evidence="1">The sequence shown here is derived from an EMBL/GenBank/DDBJ whole genome shotgun (WGS) entry which is preliminary data.</text>
</comment>
<gene>
    <name evidence="1" type="ORF">S01H1_41423</name>
</gene>
<dbReference type="AlphaFoldDB" id="X0U2A0"/>
<name>X0U2A0_9ZZZZ</name>
<organism evidence="1">
    <name type="scientific">marine sediment metagenome</name>
    <dbReference type="NCBI Taxonomy" id="412755"/>
    <lineage>
        <taxon>unclassified sequences</taxon>
        <taxon>metagenomes</taxon>
        <taxon>ecological metagenomes</taxon>
    </lineage>
</organism>